<feature type="coiled-coil region" evidence="1">
    <location>
        <begin position="728"/>
        <end position="853"/>
    </location>
</feature>
<organism evidence="3 4">
    <name type="scientific">Ancylostoma ceylanicum</name>
    <dbReference type="NCBI Taxonomy" id="53326"/>
    <lineage>
        <taxon>Eukaryota</taxon>
        <taxon>Metazoa</taxon>
        <taxon>Ecdysozoa</taxon>
        <taxon>Nematoda</taxon>
        <taxon>Chromadorea</taxon>
        <taxon>Rhabditida</taxon>
        <taxon>Rhabditina</taxon>
        <taxon>Rhabditomorpha</taxon>
        <taxon>Strongyloidea</taxon>
        <taxon>Ancylostomatidae</taxon>
        <taxon>Ancylostomatinae</taxon>
        <taxon>Ancylostoma</taxon>
    </lineage>
</organism>
<feature type="coiled-coil region" evidence="1">
    <location>
        <begin position="245"/>
        <end position="681"/>
    </location>
</feature>
<dbReference type="PANTHER" id="PTHR45615">
    <property type="entry name" value="MYOSIN HEAVY CHAIN, NON-MUSCLE"/>
    <property type="match status" value="1"/>
</dbReference>
<evidence type="ECO:0000313" key="3">
    <source>
        <dbReference type="EMBL" id="EYC46263.1"/>
    </source>
</evidence>
<protein>
    <submittedName>
        <fullName evidence="3">Uncharacterized protein</fullName>
    </submittedName>
</protein>
<dbReference type="Proteomes" id="UP000024635">
    <property type="component" value="Unassembled WGS sequence"/>
</dbReference>
<evidence type="ECO:0000256" key="1">
    <source>
        <dbReference type="SAM" id="Coils"/>
    </source>
</evidence>
<dbReference type="GO" id="GO:0032982">
    <property type="term" value="C:myosin filament"/>
    <property type="evidence" value="ECO:0007669"/>
    <property type="project" value="TreeGrafter"/>
</dbReference>
<evidence type="ECO:0000256" key="2">
    <source>
        <dbReference type="SAM" id="MobiDB-lite"/>
    </source>
</evidence>
<keyword evidence="1" id="KW-0175">Coiled coil</keyword>
<dbReference type="EMBL" id="JARK01000003">
    <property type="protein sequence ID" value="EYC46263.1"/>
    <property type="molecule type" value="Genomic_DNA"/>
</dbReference>
<dbReference type="OrthoDB" id="5791508at2759"/>
<dbReference type="GO" id="GO:0051015">
    <property type="term" value="F:actin filament binding"/>
    <property type="evidence" value="ECO:0007669"/>
    <property type="project" value="TreeGrafter"/>
</dbReference>
<dbReference type="GO" id="GO:0005737">
    <property type="term" value="C:cytoplasm"/>
    <property type="evidence" value="ECO:0007669"/>
    <property type="project" value="TreeGrafter"/>
</dbReference>
<feature type="region of interest" description="Disordered" evidence="2">
    <location>
        <begin position="1065"/>
        <end position="1084"/>
    </location>
</feature>
<proteinExistence type="predicted"/>
<name>A0A016X4T6_9BILA</name>
<gene>
    <name evidence="3" type="primary">Acey_s0403.g829</name>
    <name evidence="3" type="ORF">Y032_0403g829</name>
</gene>
<sequence length="1157" mass="132507">MEHAFDGAEVGAVSLARPISGGMQVEEEKKEALLFWMNTYGASLELEEVKSLQQLWRCHVPSLLNCLKTDRNTRVVAKTALDTYQELLSYLLTSNDQEKFTASLSAEKAAEGDQLEIAKFLAVLLNEFRIAKADVISASVAVMADRGCDLPLRDILNAFDEEQIEWWSVMVNRSPSTSPASRTLQFVTPRRPIYQAEEFTGMSVNRASFITPRCPSRRPESTAHTVARCDGSPLMDALNSPKVRELRRERDIRSLRKQVNELEDQLAMADRQATDSRRQIESLVHEISNKKSRIRELELSTKIMQQARDELEDKYLSLSKQLELSQRQNDSQKERLVAFKASAERWEDARIELTEQLKAKEDILMGLEREMRDIKDELYKTVQASRSIESDRNNLKRLLEELQKTAESEREQYQAAISDCRKRYEDEISKNVALYSEEMEKNAVLQRESRDKSERIEELQQKYENDKSALQRSFDDLKKSSQEKCEILTKRLNEAQAELNHLQERSRNMCQEHEETLRQLESVHLTEANQQNAQLSAARAHITELEEKLAKREQTILDHRKEFAHLSSEKDALEVAYKKAVAEMKMKDNELDEARRLIEKSSKEMESLKKKHLEAMLSFECLEAKTKQLESSMQEKETKLIELQKVVEELETLKEAHSEISEALKNAREDHESQKKQFEQVEVGMRETIEELKLKMCNAEQARAAAHEMIESLKQEWSSKEQELLDHNIQAKAENAQLTSRISDLEEDLVKEQSAKTELEGEVSECREELSSKMRELNELAESLCTAQSTTREQSDSIAVLKEELEATQKEEARLNDDCEKLREKDMQRSQQLVDLKERLQFIEDSVAFCNERSSKLEAENLSLKELIEMYDMAFMQSTRAEKRKSFASSLERSASLPAKKLHIDQQVLPLFTTSLDEPSMMETRSLLGPSDAVILLKYSFIVGKRKKKNASERVLEDFVNENFQDLEKEELFASIKIRIQMCYQIEVPTPSSWDDKDFLLKKIVQKCDAATSVSDLALISSTQAASESNLTSVVTGSDLSLATTTVSQGRQSFARSEFSRPSISGLSLDSRRRDDLSSSTDRSRLDELQKRNAMLPPSMRCAYATEVLGYGSPSGSENIVKHGPQSNRRKGKKLMERAASYVKKKLPLSESTNSIH</sequence>
<keyword evidence="4" id="KW-1185">Reference proteome</keyword>
<dbReference type="PANTHER" id="PTHR45615:SF40">
    <property type="entry name" value="MYOSIN HEAVY CHAIN, NON-MUSCLE"/>
    <property type="match status" value="1"/>
</dbReference>
<evidence type="ECO:0000313" key="4">
    <source>
        <dbReference type="Proteomes" id="UP000024635"/>
    </source>
</evidence>
<dbReference type="AlphaFoldDB" id="A0A016X4T6"/>
<reference evidence="4" key="1">
    <citation type="journal article" date="2015" name="Nat. Genet.">
        <title>The genome and transcriptome of the zoonotic hookworm Ancylostoma ceylanicum identify infection-specific gene families.</title>
        <authorList>
            <person name="Schwarz E.M."/>
            <person name="Hu Y."/>
            <person name="Antoshechkin I."/>
            <person name="Miller M.M."/>
            <person name="Sternberg P.W."/>
            <person name="Aroian R.V."/>
        </authorList>
    </citation>
    <scope>NUCLEOTIDE SEQUENCE</scope>
    <source>
        <strain evidence="4">HY135</strain>
    </source>
</reference>
<accession>A0A016X4T6</accession>
<dbReference type="GO" id="GO:0000146">
    <property type="term" value="F:microfilament motor activity"/>
    <property type="evidence" value="ECO:0007669"/>
    <property type="project" value="TreeGrafter"/>
</dbReference>
<comment type="caution">
    <text evidence="3">The sequence shown here is derived from an EMBL/GenBank/DDBJ whole genome shotgun (WGS) entry which is preliminary data.</text>
</comment>
<feature type="compositionally biased region" description="Basic and acidic residues" evidence="2">
    <location>
        <begin position="1070"/>
        <end position="1084"/>
    </location>
</feature>
<dbReference type="STRING" id="53326.A0A016X4T6"/>
<feature type="region of interest" description="Disordered" evidence="2">
    <location>
        <begin position="1114"/>
        <end position="1136"/>
    </location>
</feature>
<dbReference type="GO" id="GO:0016460">
    <property type="term" value="C:myosin II complex"/>
    <property type="evidence" value="ECO:0007669"/>
    <property type="project" value="TreeGrafter"/>
</dbReference>